<evidence type="ECO:0000256" key="4">
    <source>
        <dbReference type="ARBA" id="ARBA00022771"/>
    </source>
</evidence>
<dbReference type="EnsemblMetazoa" id="LLOJ002363-RA">
    <property type="protein sequence ID" value="LLOJ002363-PA"/>
    <property type="gene ID" value="LLOJ002363"/>
</dbReference>
<dbReference type="Proteomes" id="UP000092461">
    <property type="component" value="Unassembled WGS sequence"/>
</dbReference>
<dbReference type="InterPro" id="IPR013087">
    <property type="entry name" value="Znf_C2H2_type"/>
</dbReference>
<comment type="subcellular location">
    <subcellularLocation>
        <location evidence="1">Nucleus</location>
    </subcellularLocation>
</comment>
<keyword evidence="12" id="KW-1185">Reference proteome</keyword>
<feature type="compositionally biased region" description="Acidic residues" evidence="9">
    <location>
        <begin position="48"/>
        <end position="61"/>
    </location>
</feature>
<evidence type="ECO:0000256" key="9">
    <source>
        <dbReference type="SAM" id="MobiDB-lite"/>
    </source>
</evidence>
<dbReference type="GO" id="GO:0008270">
    <property type="term" value="F:zinc ion binding"/>
    <property type="evidence" value="ECO:0007669"/>
    <property type="project" value="UniProtKB-KW"/>
</dbReference>
<evidence type="ECO:0000259" key="10">
    <source>
        <dbReference type="PROSITE" id="PS50157"/>
    </source>
</evidence>
<dbReference type="PANTHER" id="PTHR24393">
    <property type="entry name" value="ZINC FINGER PROTEIN"/>
    <property type="match status" value="1"/>
</dbReference>
<organism evidence="11 12">
    <name type="scientific">Lutzomyia longipalpis</name>
    <name type="common">Sand fly</name>
    <dbReference type="NCBI Taxonomy" id="7200"/>
    <lineage>
        <taxon>Eukaryota</taxon>
        <taxon>Metazoa</taxon>
        <taxon>Ecdysozoa</taxon>
        <taxon>Arthropoda</taxon>
        <taxon>Hexapoda</taxon>
        <taxon>Insecta</taxon>
        <taxon>Pterygota</taxon>
        <taxon>Neoptera</taxon>
        <taxon>Endopterygota</taxon>
        <taxon>Diptera</taxon>
        <taxon>Nematocera</taxon>
        <taxon>Psychodoidea</taxon>
        <taxon>Psychodidae</taxon>
        <taxon>Lutzomyia</taxon>
        <taxon>Lutzomyia</taxon>
    </lineage>
</organism>
<dbReference type="PROSITE" id="PS00028">
    <property type="entry name" value="ZINC_FINGER_C2H2_1"/>
    <property type="match status" value="9"/>
</dbReference>
<feature type="domain" description="C2H2-type" evidence="10">
    <location>
        <begin position="347"/>
        <end position="375"/>
    </location>
</feature>
<keyword evidence="6" id="KW-0238">DNA-binding</keyword>
<keyword evidence="7" id="KW-0539">Nucleus</keyword>
<dbReference type="GO" id="GO:0001228">
    <property type="term" value="F:DNA-binding transcription activator activity, RNA polymerase II-specific"/>
    <property type="evidence" value="ECO:0007669"/>
    <property type="project" value="TreeGrafter"/>
</dbReference>
<feature type="domain" description="C2H2-type" evidence="10">
    <location>
        <begin position="139"/>
        <end position="166"/>
    </location>
</feature>
<dbReference type="PROSITE" id="PS50157">
    <property type="entry name" value="ZINC_FINGER_C2H2_2"/>
    <property type="match status" value="11"/>
</dbReference>
<evidence type="ECO:0000256" key="3">
    <source>
        <dbReference type="ARBA" id="ARBA00022737"/>
    </source>
</evidence>
<dbReference type="GO" id="GO:0000978">
    <property type="term" value="F:RNA polymerase II cis-regulatory region sequence-specific DNA binding"/>
    <property type="evidence" value="ECO:0007669"/>
    <property type="project" value="TreeGrafter"/>
</dbReference>
<evidence type="ECO:0000256" key="1">
    <source>
        <dbReference type="ARBA" id="ARBA00004123"/>
    </source>
</evidence>
<feature type="domain" description="C2H2-type" evidence="10">
    <location>
        <begin position="312"/>
        <end position="340"/>
    </location>
</feature>
<evidence type="ECO:0000256" key="8">
    <source>
        <dbReference type="PROSITE-ProRule" id="PRU00042"/>
    </source>
</evidence>
<feature type="domain" description="C2H2-type" evidence="10">
    <location>
        <begin position="491"/>
        <end position="514"/>
    </location>
</feature>
<feature type="domain" description="C2H2-type" evidence="10">
    <location>
        <begin position="375"/>
        <end position="403"/>
    </location>
</feature>
<reference evidence="11" key="1">
    <citation type="submission" date="2020-05" db="UniProtKB">
        <authorList>
            <consortium name="EnsemblMetazoa"/>
        </authorList>
    </citation>
    <scope>IDENTIFICATION</scope>
    <source>
        <strain evidence="11">Jacobina</strain>
    </source>
</reference>
<feature type="compositionally biased region" description="Basic residues" evidence="9">
    <location>
        <begin position="65"/>
        <end position="83"/>
    </location>
</feature>
<feature type="compositionally biased region" description="Polar residues" evidence="9">
    <location>
        <begin position="601"/>
        <end position="611"/>
    </location>
</feature>
<evidence type="ECO:0000256" key="6">
    <source>
        <dbReference type="ARBA" id="ARBA00023125"/>
    </source>
</evidence>
<feature type="domain" description="C2H2-type" evidence="10">
    <location>
        <begin position="519"/>
        <end position="543"/>
    </location>
</feature>
<dbReference type="Pfam" id="PF00096">
    <property type="entry name" value="zf-C2H2"/>
    <property type="match status" value="1"/>
</dbReference>
<keyword evidence="3" id="KW-0677">Repeat</keyword>
<feature type="compositionally biased region" description="Basic and acidic residues" evidence="9">
    <location>
        <begin position="87"/>
        <end position="96"/>
    </location>
</feature>
<proteinExistence type="predicted"/>
<keyword evidence="5" id="KW-0862">Zinc</keyword>
<evidence type="ECO:0000256" key="7">
    <source>
        <dbReference type="ARBA" id="ARBA00023242"/>
    </source>
</evidence>
<feature type="domain" description="C2H2-type" evidence="10">
    <location>
        <begin position="257"/>
        <end position="285"/>
    </location>
</feature>
<protein>
    <recommendedName>
        <fullName evidence="10">C2H2-type domain-containing protein</fullName>
    </recommendedName>
</protein>
<dbReference type="InterPro" id="IPR036236">
    <property type="entry name" value="Znf_C2H2_sf"/>
</dbReference>
<dbReference type="PANTHER" id="PTHR24393:SF34">
    <property type="entry name" value="PR_SET DOMAIN 13"/>
    <property type="match status" value="1"/>
</dbReference>
<accession>A0A1B0CDE3</accession>
<feature type="compositionally biased region" description="Basic and acidic residues" evidence="9">
    <location>
        <begin position="1"/>
        <end position="10"/>
    </location>
</feature>
<feature type="compositionally biased region" description="Polar residues" evidence="9">
    <location>
        <begin position="580"/>
        <end position="593"/>
    </location>
</feature>
<feature type="region of interest" description="Disordered" evidence="9">
    <location>
        <begin position="1"/>
        <end position="96"/>
    </location>
</feature>
<sequence>MYFDIPRPEYKFCPIPRQELGDNIQEQGDPEDFDLNGSPQHSDNEDYVHEEEEESSSFDEAESGKRRKRGRKKGTKNKSKKTRGASGKKETKETDGRKNPILPLLYCYICNRSYTKVYPLNKHLDEHYSNRKVINDNPFPCSQCGKIFTAEKFLQCHMRTHQKNMIHDCRVCNRRFSSSRILKIHQKYHSKERKYSCEICCESFRFENALVIHMEEHIKAMPFPENLLRLHVIPSIDERSQAPPGVNQELLNGGILYKCSQCPQKFATINERRNHQSKDHPKIHTCEYCGKEVKSSFAYRLHLVSHTKEKTFKCKLCGDAFAYPNLLVVHRRVAHGTGDPDKLLRPFRCEPCGKAYIFKYALTEHINYVHKNLKLICDLCGYSYGTKARLRRHFKRVHLRTKMNEKQRATCARMVSSRAEYGKERKCPECDFVANKLADIRNHRIEEHFNGLFCTECNETLTSILTYRYHMDDHRDGITIAPGPGRNGRIFGCSNCDKFYTDRRFLREHINARHRSMIFKCDHCERTFQTKRYLIRHLSLHHGIINKTAKPRKVDGLKKKAPKKMKIKVPDIPAVPAEASHTSHQLEPPQSSPLALHIPHQSPQTTLTSGQGPVALGIQHYRMEQVAKPITNHGGIQIPFKTETPIQFIHFGNIDSLH</sequence>
<dbReference type="VEuPathDB" id="VectorBase:LLOJ002363"/>
<dbReference type="FunFam" id="3.30.160.60:FF:001009">
    <property type="entry name" value="Zinc finger protein 26"/>
    <property type="match status" value="1"/>
</dbReference>
<keyword evidence="2" id="KW-0479">Metal-binding</keyword>
<feature type="domain" description="C2H2-type" evidence="10">
    <location>
        <begin position="167"/>
        <end position="194"/>
    </location>
</feature>
<evidence type="ECO:0000256" key="2">
    <source>
        <dbReference type="ARBA" id="ARBA00022723"/>
    </source>
</evidence>
<keyword evidence="4 8" id="KW-0863">Zinc-finger</keyword>
<dbReference type="Gene3D" id="3.30.160.60">
    <property type="entry name" value="Classic Zinc Finger"/>
    <property type="match status" value="7"/>
</dbReference>
<dbReference type="SUPFAM" id="SSF57667">
    <property type="entry name" value="beta-beta-alpha zinc fingers"/>
    <property type="match status" value="5"/>
</dbReference>
<evidence type="ECO:0000313" key="12">
    <source>
        <dbReference type="Proteomes" id="UP000092461"/>
    </source>
</evidence>
<feature type="region of interest" description="Disordered" evidence="9">
    <location>
        <begin position="577"/>
        <end position="612"/>
    </location>
</feature>
<evidence type="ECO:0000256" key="5">
    <source>
        <dbReference type="ARBA" id="ARBA00022833"/>
    </source>
</evidence>
<feature type="domain" description="C2H2-type" evidence="10">
    <location>
        <begin position="284"/>
        <end position="311"/>
    </location>
</feature>
<evidence type="ECO:0000313" key="11">
    <source>
        <dbReference type="EnsemblMetazoa" id="LLOJ002363-PA"/>
    </source>
</evidence>
<name>A0A1B0CDE3_LUTLO</name>
<dbReference type="EMBL" id="AJWK01007728">
    <property type="status" value="NOT_ANNOTATED_CDS"/>
    <property type="molecule type" value="Genomic_DNA"/>
</dbReference>
<dbReference type="VEuPathDB" id="VectorBase:LLONM1_011066"/>
<dbReference type="AlphaFoldDB" id="A0A1B0CDE3"/>
<feature type="domain" description="C2H2-type" evidence="10">
    <location>
        <begin position="105"/>
        <end position="132"/>
    </location>
</feature>
<feature type="domain" description="C2H2-type" evidence="10">
    <location>
        <begin position="195"/>
        <end position="222"/>
    </location>
</feature>
<dbReference type="GO" id="GO:0005634">
    <property type="term" value="C:nucleus"/>
    <property type="evidence" value="ECO:0007669"/>
    <property type="project" value="UniProtKB-SubCell"/>
</dbReference>
<dbReference type="SMART" id="SM00355">
    <property type="entry name" value="ZnF_C2H2"/>
    <property type="match status" value="13"/>
</dbReference>